<evidence type="ECO:0000256" key="1">
    <source>
        <dbReference type="SAM" id="MobiDB-lite"/>
    </source>
</evidence>
<name>A0AA47MMW8_MERPO</name>
<gene>
    <name evidence="2" type="ORF">N1851_018626</name>
</gene>
<protein>
    <submittedName>
        <fullName evidence="2">Uncharacterized protein</fullName>
    </submittedName>
</protein>
<dbReference type="AlphaFoldDB" id="A0AA47MMW8"/>
<comment type="caution">
    <text evidence="2">The sequence shown here is derived from an EMBL/GenBank/DDBJ whole genome shotgun (WGS) entry which is preliminary data.</text>
</comment>
<organism evidence="2 3">
    <name type="scientific">Merluccius polli</name>
    <name type="common">Benguela hake</name>
    <name type="synonym">Merluccius cadenati</name>
    <dbReference type="NCBI Taxonomy" id="89951"/>
    <lineage>
        <taxon>Eukaryota</taxon>
        <taxon>Metazoa</taxon>
        <taxon>Chordata</taxon>
        <taxon>Craniata</taxon>
        <taxon>Vertebrata</taxon>
        <taxon>Euteleostomi</taxon>
        <taxon>Actinopterygii</taxon>
        <taxon>Neopterygii</taxon>
        <taxon>Teleostei</taxon>
        <taxon>Neoteleostei</taxon>
        <taxon>Acanthomorphata</taxon>
        <taxon>Zeiogadaria</taxon>
        <taxon>Gadariae</taxon>
        <taxon>Gadiformes</taxon>
        <taxon>Gadoidei</taxon>
        <taxon>Merlucciidae</taxon>
        <taxon>Merluccius</taxon>
    </lineage>
</organism>
<feature type="compositionally biased region" description="Polar residues" evidence="1">
    <location>
        <begin position="78"/>
        <end position="93"/>
    </location>
</feature>
<keyword evidence="3" id="KW-1185">Reference proteome</keyword>
<dbReference type="EMBL" id="JAOPHQ010003424">
    <property type="protein sequence ID" value="KAK0143249.1"/>
    <property type="molecule type" value="Genomic_DNA"/>
</dbReference>
<proteinExistence type="predicted"/>
<sequence>MAASAAKLNVLRTSGSGVRSVASQKLDGMEAYFESGLNFNAETVVRQNVGDVGRGQPAEFGGTRPKQRQCDGNKHLQKTSAPTQAQSTVPKAT</sequence>
<accession>A0AA47MMW8</accession>
<reference evidence="2" key="1">
    <citation type="journal article" date="2023" name="Front. Mar. Sci.">
        <title>A new Merluccius polli reference genome to investigate the effects of global change in West African waters.</title>
        <authorList>
            <person name="Mateo J.L."/>
            <person name="Blanco-Fernandez C."/>
            <person name="Garcia-Vazquez E."/>
            <person name="Machado-Schiaffino G."/>
        </authorList>
    </citation>
    <scope>NUCLEOTIDE SEQUENCE</scope>
    <source>
        <strain evidence="2">C29</strain>
        <tissue evidence="2">Fin</tissue>
    </source>
</reference>
<evidence type="ECO:0000313" key="3">
    <source>
        <dbReference type="Proteomes" id="UP001174136"/>
    </source>
</evidence>
<evidence type="ECO:0000313" key="2">
    <source>
        <dbReference type="EMBL" id="KAK0143249.1"/>
    </source>
</evidence>
<dbReference type="Proteomes" id="UP001174136">
    <property type="component" value="Unassembled WGS sequence"/>
</dbReference>
<feature type="region of interest" description="Disordered" evidence="1">
    <location>
        <begin position="52"/>
        <end position="93"/>
    </location>
</feature>